<feature type="region of interest" description="Disordered" evidence="1">
    <location>
        <begin position="417"/>
        <end position="439"/>
    </location>
</feature>
<sequence>MENDEGWTTVRYGRRRRRIQLTETEEPDSNYASNYKPRPRDTSYNKTRRTYAQAVTTAPTYYTRTRNYSGPQRPPPWKQTQYNHQPRGGQRPQTYYGTNYRPRFNTYQRTEPNRGQNRVPYDPNPEAKENIRIMHKVITLVHHLSNIEVDEQIIEPPTITRMTDYLTQTIKPALPNEDTLELLEGNARNWAYTTLLILKQHYTNTLDTELDKLTTRTSTNWQQQFEIATRMAKRQRGKRLQPSTINIAEEKVKGYIGALPDDLASQHSDSDLPEQIPEPITTKTQPTTNPNNTHSPPQTQRKIRTYSTRAIQTDTIHDWSPTPATHETPIPNLDNTMEQDLITLDEDNTTSTPMTTTSIKTIQIPRGLPQRTPRTTTAPTEGSPILKKHRTQNTIQTHLTLQPINTAPNLPEQIPEPITTKTQPTTNPNNTHSPPQTQRKIRTYSTRAIQTDTIHDWSPTPATHETPIPNLDNTMEQDLITLDEDNTTSTPMTTTSIKTIQIPRGLPQRTPRTTTAPTEGSPILKKHRTQNTIQTHLTLQPINTAPSPTLPQQTTPILTTQDNDEHITLRRVTRHLNSTQRLKDWTLSIWKPTLIIGDSNLARIEPFEYQDVQIESYPGTTFFHAETLLRDATVHSTINNIILSFGINCRTKKVKETTIKQIQRTIKITKDRFPEAHIYIPIINFSSLLPATEITALKTINSYLERNCPTIPPISKRTFRTTEDKIHWTSETANNILRHWMSFLNFSAP</sequence>
<feature type="compositionally biased region" description="Low complexity" evidence="1">
    <location>
        <begin position="277"/>
        <end position="300"/>
    </location>
</feature>
<evidence type="ECO:0000256" key="1">
    <source>
        <dbReference type="SAM" id="MobiDB-lite"/>
    </source>
</evidence>
<dbReference type="EMBL" id="JBHFQA010000422">
    <property type="protein sequence ID" value="KAL2076393.1"/>
    <property type="molecule type" value="Genomic_DNA"/>
</dbReference>
<evidence type="ECO:0000313" key="4">
    <source>
        <dbReference type="EMBL" id="KAL2077000.1"/>
    </source>
</evidence>
<comment type="caution">
    <text evidence="2">The sequence shown here is derived from an EMBL/GenBank/DDBJ whole genome shotgun (WGS) entry which is preliminary data.</text>
</comment>
<feature type="compositionally biased region" description="Low complexity" evidence="1">
    <location>
        <begin position="417"/>
        <end position="438"/>
    </location>
</feature>
<feature type="region of interest" description="Disordered" evidence="1">
    <location>
        <begin position="64"/>
        <end position="97"/>
    </location>
</feature>
<proteinExistence type="predicted"/>
<dbReference type="EMBL" id="JBHFQA010000480">
    <property type="protein sequence ID" value="KAL2076368.1"/>
    <property type="molecule type" value="Genomic_DNA"/>
</dbReference>
<feature type="region of interest" description="Disordered" evidence="1">
    <location>
        <begin position="21"/>
        <end position="43"/>
    </location>
</feature>
<protein>
    <submittedName>
        <fullName evidence="2">Uncharacterized protein</fullName>
    </submittedName>
</protein>
<reference evidence="2 5" key="1">
    <citation type="submission" date="2024-09" db="EMBL/GenBank/DDBJ databases">
        <title>A chromosome-level genome assembly of Gray's grenadier anchovy, Coilia grayii.</title>
        <authorList>
            <person name="Fu Z."/>
        </authorList>
    </citation>
    <scope>NUCLEOTIDE SEQUENCE [LARGE SCALE GENOMIC DNA]</scope>
    <source>
        <strain evidence="2">G4</strain>
        <tissue evidence="2">Muscle</tissue>
    </source>
</reference>
<gene>
    <name evidence="4" type="ORF">ACEWY4_027401</name>
    <name evidence="3" type="ORF">ACEWY4_028008</name>
    <name evidence="2" type="ORF">ACEWY4_028032</name>
</gene>
<organism evidence="2 5">
    <name type="scientific">Coilia grayii</name>
    <name type="common">Gray's grenadier anchovy</name>
    <dbReference type="NCBI Taxonomy" id="363190"/>
    <lineage>
        <taxon>Eukaryota</taxon>
        <taxon>Metazoa</taxon>
        <taxon>Chordata</taxon>
        <taxon>Craniata</taxon>
        <taxon>Vertebrata</taxon>
        <taxon>Euteleostomi</taxon>
        <taxon>Actinopterygii</taxon>
        <taxon>Neopterygii</taxon>
        <taxon>Teleostei</taxon>
        <taxon>Clupei</taxon>
        <taxon>Clupeiformes</taxon>
        <taxon>Clupeoidei</taxon>
        <taxon>Engraulidae</taxon>
        <taxon>Coilinae</taxon>
        <taxon>Coilia</taxon>
    </lineage>
</organism>
<dbReference type="EMBL" id="JBHFQA010000026">
    <property type="protein sequence ID" value="KAL2077000.1"/>
    <property type="molecule type" value="Genomic_DNA"/>
</dbReference>
<keyword evidence="5" id="KW-1185">Reference proteome</keyword>
<evidence type="ECO:0000313" key="3">
    <source>
        <dbReference type="EMBL" id="KAL2076393.1"/>
    </source>
</evidence>
<name>A0ABD1IS98_9TELE</name>
<dbReference type="SUPFAM" id="SSF52266">
    <property type="entry name" value="SGNH hydrolase"/>
    <property type="match status" value="1"/>
</dbReference>
<accession>A0ABD1IS98</accession>
<evidence type="ECO:0000313" key="2">
    <source>
        <dbReference type="EMBL" id="KAL2076368.1"/>
    </source>
</evidence>
<dbReference type="AlphaFoldDB" id="A0ABD1IS98"/>
<dbReference type="Proteomes" id="UP001591681">
    <property type="component" value="Unassembled WGS sequence"/>
</dbReference>
<evidence type="ECO:0000313" key="5">
    <source>
        <dbReference type="Proteomes" id="UP001591681"/>
    </source>
</evidence>
<feature type="region of interest" description="Disordered" evidence="1">
    <location>
        <begin position="261"/>
        <end position="303"/>
    </location>
</feature>